<sequence length="99" mass="11153">MANTAPTHELHRNTGLFDRPSWISSVIRRTPATPKPHHGTADVDVWAMQADEIMLMQSLLQQIDDICKSVRTCSQLLLSVSMTTSQRSEPNKTTFWLAC</sequence>
<evidence type="ECO:0000313" key="1">
    <source>
        <dbReference type="EMBL" id="KAI5069944.1"/>
    </source>
</evidence>
<proteinExistence type="predicted"/>
<evidence type="ECO:0000313" key="2">
    <source>
        <dbReference type="Proteomes" id="UP000886520"/>
    </source>
</evidence>
<organism evidence="1 2">
    <name type="scientific">Adiantum capillus-veneris</name>
    <name type="common">Maidenhair fern</name>
    <dbReference type="NCBI Taxonomy" id="13818"/>
    <lineage>
        <taxon>Eukaryota</taxon>
        <taxon>Viridiplantae</taxon>
        <taxon>Streptophyta</taxon>
        <taxon>Embryophyta</taxon>
        <taxon>Tracheophyta</taxon>
        <taxon>Polypodiopsida</taxon>
        <taxon>Polypodiidae</taxon>
        <taxon>Polypodiales</taxon>
        <taxon>Pteridineae</taxon>
        <taxon>Pteridaceae</taxon>
        <taxon>Vittarioideae</taxon>
        <taxon>Adiantum</taxon>
    </lineage>
</organism>
<dbReference type="EMBL" id="JABFUD020000014">
    <property type="protein sequence ID" value="KAI5069944.1"/>
    <property type="molecule type" value="Genomic_DNA"/>
</dbReference>
<protein>
    <submittedName>
        <fullName evidence="1">Uncharacterized protein</fullName>
    </submittedName>
</protein>
<reference evidence="1" key="1">
    <citation type="submission" date="2021-01" db="EMBL/GenBank/DDBJ databases">
        <title>Adiantum capillus-veneris genome.</title>
        <authorList>
            <person name="Fang Y."/>
            <person name="Liao Q."/>
        </authorList>
    </citation>
    <scope>NUCLEOTIDE SEQUENCE</scope>
    <source>
        <strain evidence="1">H3</strain>
        <tissue evidence="1">Leaf</tissue>
    </source>
</reference>
<keyword evidence="2" id="KW-1185">Reference proteome</keyword>
<name>A0A9D4ULS2_ADICA</name>
<gene>
    <name evidence="1" type="ORF">GOP47_0014287</name>
</gene>
<dbReference type="Proteomes" id="UP000886520">
    <property type="component" value="Chromosome 14"/>
</dbReference>
<dbReference type="AlphaFoldDB" id="A0A9D4ULS2"/>
<accession>A0A9D4ULS2</accession>
<comment type="caution">
    <text evidence="1">The sequence shown here is derived from an EMBL/GenBank/DDBJ whole genome shotgun (WGS) entry which is preliminary data.</text>
</comment>